<keyword evidence="3" id="KW-0547">Nucleotide-binding</keyword>
<dbReference type="PANTHER" id="PTHR43024">
    <property type="entry name" value="UDP-N-ACETYLMURAMOYL-TRIPEPTIDE--D-ALANYL-D-ALANINE LIGASE"/>
    <property type="match status" value="1"/>
</dbReference>
<keyword evidence="5 6" id="KW-0131">Cell cycle</keyword>
<dbReference type="Pfam" id="PF02875">
    <property type="entry name" value="Mur_ligase_C"/>
    <property type="match status" value="1"/>
</dbReference>
<evidence type="ECO:0000256" key="2">
    <source>
        <dbReference type="ARBA" id="ARBA00022618"/>
    </source>
</evidence>
<dbReference type="SUPFAM" id="SSF53623">
    <property type="entry name" value="MurD-like peptide ligases, catalytic domain"/>
    <property type="match status" value="1"/>
</dbReference>
<evidence type="ECO:0000256" key="4">
    <source>
        <dbReference type="ARBA" id="ARBA00022840"/>
    </source>
</evidence>
<dbReference type="InterPro" id="IPR004101">
    <property type="entry name" value="Mur_ligase_C"/>
</dbReference>
<evidence type="ECO:0000259" key="8">
    <source>
        <dbReference type="Pfam" id="PF08245"/>
    </source>
</evidence>
<keyword evidence="10" id="KW-1185">Reference proteome</keyword>
<dbReference type="RefSeq" id="WP_190260278.1">
    <property type="nucleotide sequence ID" value="NZ_CP053923.1"/>
</dbReference>
<dbReference type="EMBL" id="CP053923">
    <property type="protein sequence ID" value="QNT69763.1"/>
    <property type="molecule type" value="Genomic_DNA"/>
</dbReference>
<keyword evidence="6" id="KW-0133">Cell shape</keyword>
<evidence type="ECO:0000256" key="1">
    <source>
        <dbReference type="ARBA" id="ARBA00022598"/>
    </source>
</evidence>
<name>A0A7H1N227_9PROT</name>
<dbReference type="Gene3D" id="3.90.190.20">
    <property type="entry name" value="Mur ligase, C-terminal domain"/>
    <property type="match status" value="1"/>
</dbReference>
<dbReference type="InterPro" id="IPR051046">
    <property type="entry name" value="MurCDEF_CellWall_CoF430Synth"/>
</dbReference>
<evidence type="ECO:0000256" key="3">
    <source>
        <dbReference type="ARBA" id="ARBA00022741"/>
    </source>
</evidence>
<protein>
    <recommendedName>
        <fullName evidence="6">UDP-N-acetylmuramoyl-tripeptide--D-alanyl-D-alanine ligase</fullName>
        <ecNumber evidence="6">6.3.2.10</ecNumber>
    </recommendedName>
</protein>
<keyword evidence="1 9" id="KW-0436">Ligase</keyword>
<dbReference type="PANTHER" id="PTHR43024:SF1">
    <property type="entry name" value="UDP-N-ACETYLMURAMOYL-TRIPEPTIDE--D-ALANYL-D-ALANINE LIGASE"/>
    <property type="match status" value="1"/>
</dbReference>
<dbReference type="InterPro" id="IPR036565">
    <property type="entry name" value="Mur-like_cat_sf"/>
</dbReference>
<sequence length="410" mass="42531">MPDDVAADAPLLVVDDTMTALWDLGRTGRARTAARVVGVTGSVGKTSIKEALKQVLARQGRTSGNDGSLNNHWGLPLTLARLPQSAVYGVVEMGMNHAGELTPLAQLARPHVAVITTIAPVHIEHFPSVEAIADAKAEIFTGCTPDGIVVLPADDVHFSRLAAAARRAGIERVISFGIAADADVRLLGADVDGGGSSIHARVIDRDLVYRVSLLGRHWVVNSLCVLAAVQALGGDVTQAAADLVTLQAAKGRGRQCIVRLPYGSFRLIDDSYNASPASMAASFDVLGRLQTGSGGRRIAILGDMLELGRDEIAFHAALAVPLEDNGIDLVFTAGERMQALAAVLPPHMQGAHAADAATLAPLVAAAVRPGDVVSVKGSAGSRMVRVVEALRALDGASEAASERTCAEGVS</sequence>
<dbReference type="Proteomes" id="UP000516369">
    <property type="component" value="Chromosome"/>
</dbReference>
<keyword evidence="6" id="KW-0573">Peptidoglycan synthesis</keyword>
<dbReference type="GO" id="GO:0047480">
    <property type="term" value="F:UDP-N-acetylmuramoyl-tripeptide-D-alanyl-D-alanine ligase activity"/>
    <property type="evidence" value="ECO:0007669"/>
    <property type="project" value="UniProtKB-EC"/>
</dbReference>
<comment type="catalytic activity">
    <reaction evidence="6">
        <text>D-alanyl-D-alanine + UDP-N-acetyl-alpha-D-muramoyl-L-alanyl-gamma-D-glutamyl-meso-2,6-diaminopimelate + ATP = UDP-N-acetyl-alpha-D-muramoyl-L-alanyl-gamma-D-glutamyl-meso-2,6-diaminopimeloyl-D-alanyl-D-alanine + ADP + phosphate + H(+)</text>
        <dbReference type="Rhea" id="RHEA:28374"/>
        <dbReference type="ChEBI" id="CHEBI:15378"/>
        <dbReference type="ChEBI" id="CHEBI:30616"/>
        <dbReference type="ChEBI" id="CHEBI:43474"/>
        <dbReference type="ChEBI" id="CHEBI:57822"/>
        <dbReference type="ChEBI" id="CHEBI:61386"/>
        <dbReference type="ChEBI" id="CHEBI:83905"/>
        <dbReference type="ChEBI" id="CHEBI:456216"/>
        <dbReference type="EC" id="6.3.2.10"/>
    </reaction>
</comment>
<dbReference type="NCBIfam" id="TIGR01143">
    <property type="entry name" value="murF"/>
    <property type="match status" value="1"/>
</dbReference>
<dbReference type="GO" id="GO:0005524">
    <property type="term" value="F:ATP binding"/>
    <property type="evidence" value="ECO:0007669"/>
    <property type="project" value="UniProtKB-KW"/>
</dbReference>
<feature type="domain" description="Mur ligase central" evidence="8">
    <location>
        <begin position="39"/>
        <end position="229"/>
    </location>
</feature>
<comment type="subcellular location">
    <subcellularLocation>
        <location evidence="6">Cytoplasm</location>
    </subcellularLocation>
</comment>
<dbReference type="InterPro" id="IPR005863">
    <property type="entry name" value="UDP-N-AcMur_synth"/>
</dbReference>
<evidence type="ECO:0000313" key="9">
    <source>
        <dbReference type="EMBL" id="QNT69763.1"/>
    </source>
</evidence>
<dbReference type="InterPro" id="IPR036615">
    <property type="entry name" value="Mur_ligase_C_dom_sf"/>
</dbReference>
<dbReference type="GO" id="GO:0005737">
    <property type="term" value="C:cytoplasm"/>
    <property type="evidence" value="ECO:0007669"/>
    <property type="project" value="UniProtKB-SubCell"/>
</dbReference>
<comment type="function">
    <text evidence="6">Involved in cell wall formation. Catalyzes the final step in the synthesis of UDP-N-acetylmuramoyl-pentapeptide, the precursor of murein.</text>
</comment>
<dbReference type="SUPFAM" id="SSF53244">
    <property type="entry name" value="MurD-like peptide ligases, peptide-binding domain"/>
    <property type="match status" value="1"/>
</dbReference>
<dbReference type="GO" id="GO:0009252">
    <property type="term" value="P:peptidoglycan biosynthetic process"/>
    <property type="evidence" value="ECO:0007669"/>
    <property type="project" value="UniProtKB-UniPathway"/>
</dbReference>
<evidence type="ECO:0000313" key="10">
    <source>
        <dbReference type="Proteomes" id="UP000516369"/>
    </source>
</evidence>
<dbReference type="KEGG" id="dvn:HQ394_11140"/>
<dbReference type="UniPathway" id="UPA00219"/>
<dbReference type="AlphaFoldDB" id="A0A7H1N227"/>
<evidence type="ECO:0000256" key="6">
    <source>
        <dbReference type="RuleBase" id="RU004136"/>
    </source>
</evidence>
<keyword evidence="2 6" id="KW-0132">Cell division</keyword>
<accession>A0A7H1N227</accession>
<dbReference type="GO" id="GO:0051301">
    <property type="term" value="P:cell division"/>
    <property type="evidence" value="ECO:0007669"/>
    <property type="project" value="UniProtKB-KW"/>
</dbReference>
<dbReference type="EC" id="6.3.2.10" evidence="6"/>
<dbReference type="Pfam" id="PF08245">
    <property type="entry name" value="Mur_ligase_M"/>
    <property type="match status" value="1"/>
</dbReference>
<keyword evidence="4" id="KW-0067">ATP-binding</keyword>
<comment type="pathway">
    <text evidence="6">Cell wall biogenesis; peptidoglycan biosynthesis.</text>
</comment>
<proteinExistence type="predicted"/>
<organism evidence="9 10">
    <name type="scientific">Defluviicoccus vanus</name>
    <dbReference type="NCBI Taxonomy" id="111831"/>
    <lineage>
        <taxon>Bacteria</taxon>
        <taxon>Pseudomonadati</taxon>
        <taxon>Pseudomonadota</taxon>
        <taxon>Alphaproteobacteria</taxon>
        <taxon>Rhodospirillales</taxon>
        <taxon>Rhodospirillaceae</taxon>
        <taxon>Defluviicoccus</taxon>
    </lineage>
</organism>
<gene>
    <name evidence="9" type="primary">murF</name>
    <name evidence="9" type="ORF">HQ394_11140</name>
</gene>
<evidence type="ECO:0000259" key="7">
    <source>
        <dbReference type="Pfam" id="PF02875"/>
    </source>
</evidence>
<keyword evidence="6" id="KW-0961">Cell wall biogenesis/degradation</keyword>
<evidence type="ECO:0000256" key="5">
    <source>
        <dbReference type="ARBA" id="ARBA00023306"/>
    </source>
</evidence>
<reference evidence="9 10" key="1">
    <citation type="submission" date="2020-05" db="EMBL/GenBank/DDBJ databases">
        <title>Complete closed genome sequence of Defluviicoccus vanus.</title>
        <authorList>
            <person name="Bessarab I."/>
            <person name="Arumugam K."/>
            <person name="Maszenan A.M."/>
            <person name="Seviour R.J."/>
            <person name="Williams R.B."/>
        </authorList>
    </citation>
    <scope>NUCLEOTIDE SEQUENCE [LARGE SCALE GENOMIC DNA]</scope>
    <source>
        <strain evidence="9 10">Ben 114</strain>
    </source>
</reference>
<dbReference type="Gene3D" id="3.40.1190.10">
    <property type="entry name" value="Mur-like, catalytic domain"/>
    <property type="match status" value="1"/>
</dbReference>
<dbReference type="InterPro" id="IPR013221">
    <property type="entry name" value="Mur_ligase_cen"/>
</dbReference>
<dbReference type="GO" id="GO:0071555">
    <property type="term" value="P:cell wall organization"/>
    <property type="evidence" value="ECO:0007669"/>
    <property type="project" value="UniProtKB-KW"/>
</dbReference>
<feature type="domain" description="Mur ligase C-terminal" evidence="7">
    <location>
        <begin position="263"/>
        <end position="378"/>
    </location>
</feature>
<dbReference type="GO" id="GO:0008360">
    <property type="term" value="P:regulation of cell shape"/>
    <property type="evidence" value="ECO:0007669"/>
    <property type="project" value="UniProtKB-KW"/>
</dbReference>